<dbReference type="GO" id="GO:0004144">
    <property type="term" value="F:diacylglycerol O-acyltransferase activity"/>
    <property type="evidence" value="ECO:0007669"/>
    <property type="project" value="TreeGrafter"/>
</dbReference>
<dbReference type="InterPro" id="IPR007130">
    <property type="entry name" value="DAGAT"/>
</dbReference>
<keyword evidence="5 11" id="KW-0812">Transmembrane</keyword>
<evidence type="ECO:0000256" key="4">
    <source>
        <dbReference type="ARBA" id="ARBA00022679"/>
    </source>
</evidence>
<gene>
    <name evidence="12" type="ORF">NSK_006945</name>
</gene>
<dbReference type="PANTHER" id="PTHR12317:SF63">
    <property type="entry name" value="DIACYLGLYCEROL O-ACYLTRANSFERASE 2"/>
    <property type="match status" value="1"/>
</dbReference>
<comment type="caution">
    <text evidence="12">The sequence shown here is derived from an EMBL/GenBank/DDBJ whole genome shotgun (WGS) entry which is preliminary data.</text>
</comment>
<protein>
    <recommendedName>
        <fullName evidence="11">Acyltransferase</fullName>
        <ecNumber evidence="11">2.3.1.-</ecNumber>
    </recommendedName>
</protein>
<dbReference type="GO" id="GO:0005789">
    <property type="term" value="C:endoplasmic reticulum membrane"/>
    <property type="evidence" value="ECO:0007669"/>
    <property type="project" value="UniProtKB-SubCell"/>
</dbReference>
<keyword evidence="4 11" id="KW-0808">Transferase</keyword>
<dbReference type="EMBL" id="SDOX01000122">
    <property type="protein sequence ID" value="TFJ81695.1"/>
    <property type="molecule type" value="Genomic_DNA"/>
</dbReference>
<keyword evidence="7 11" id="KW-1133">Transmembrane helix</keyword>
<evidence type="ECO:0000256" key="11">
    <source>
        <dbReference type="RuleBase" id="RU367023"/>
    </source>
</evidence>
<evidence type="ECO:0000313" key="13">
    <source>
        <dbReference type="Proteomes" id="UP000355283"/>
    </source>
</evidence>
<evidence type="ECO:0000256" key="2">
    <source>
        <dbReference type="ARBA" id="ARBA00005420"/>
    </source>
</evidence>
<evidence type="ECO:0000256" key="10">
    <source>
        <dbReference type="ARBA" id="ARBA00023315"/>
    </source>
</evidence>
<evidence type="ECO:0000313" key="12">
    <source>
        <dbReference type="EMBL" id="TFJ81695.1"/>
    </source>
</evidence>
<reference evidence="12 13" key="1">
    <citation type="submission" date="2019-01" db="EMBL/GenBank/DDBJ databases">
        <title>Nuclear Genome Assembly of the Microalgal Biofuel strain Nannochloropsis salina CCMP1776.</title>
        <authorList>
            <person name="Hovde B."/>
        </authorList>
    </citation>
    <scope>NUCLEOTIDE SEQUENCE [LARGE SCALE GENOMIC DNA]</scope>
    <source>
        <strain evidence="12 13">CCMP1776</strain>
    </source>
</reference>
<dbReference type="Pfam" id="PF03982">
    <property type="entry name" value="DAGAT"/>
    <property type="match status" value="1"/>
</dbReference>
<dbReference type="GO" id="GO:0019432">
    <property type="term" value="P:triglyceride biosynthetic process"/>
    <property type="evidence" value="ECO:0007669"/>
    <property type="project" value="TreeGrafter"/>
</dbReference>
<evidence type="ECO:0000256" key="1">
    <source>
        <dbReference type="ARBA" id="ARBA00004477"/>
    </source>
</evidence>
<evidence type="ECO:0000256" key="3">
    <source>
        <dbReference type="ARBA" id="ARBA00022516"/>
    </source>
</evidence>
<evidence type="ECO:0000256" key="8">
    <source>
        <dbReference type="ARBA" id="ARBA00023098"/>
    </source>
</evidence>
<proteinExistence type="inferred from homology"/>
<keyword evidence="6 11" id="KW-0256">Endoplasmic reticulum</keyword>
<evidence type="ECO:0000256" key="7">
    <source>
        <dbReference type="ARBA" id="ARBA00022989"/>
    </source>
</evidence>
<evidence type="ECO:0000256" key="9">
    <source>
        <dbReference type="ARBA" id="ARBA00023136"/>
    </source>
</evidence>
<dbReference type="PANTHER" id="PTHR12317">
    <property type="entry name" value="DIACYLGLYCEROL O-ACYLTRANSFERASE"/>
    <property type="match status" value="1"/>
</dbReference>
<dbReference type="EC" id="2.3.1.-" evidence="11"/>
<keyword evidence="3" id="KW-0444">Lipid biosynthesis</keyword>
<keyword evidence="13" id="KW-1185">Reference proteome</keyword>
<name>A0A4D9CVZ8_9STRA</name>
<dbReference type="AlphaFoldDB" id="A0A4D9CVZ8"/>
<dbReference type="Proteomes" id="UP000355283">
    <property type="component" value="Unassembled WGS sequence"/>
</dbReference>
<sequence length="368" mass="40755">MSKVQSAGGEAAKAPSDARYVNMTELFAIGAHNMKDEDRLTVLKRLSKPVAEAKPGELGLGQIEHMTVWEEIVAATFLLFVVGSMLWLPIAVVIFAIFVRSAVAWATMTVVFVALSLHPVSRVHSMVHSPLNYFIFKYFSMKMASDYPIDSKGQYIFVAPPHGVLPFGNLLTVHAMKSCGGVEFRGLTTDVALRLPIFRHYLGLVGTIPASRHVARKYLDKGWSLGISSGGVAEIFEVNNNDEVILMKERKGFVKLALQTGTPLVPSYIFGNTKLLSAWYDDAGALQGISRYFKFGILLLWGRFGLPLMHRHPVLGVMAKPIVVPRVEGEPTQDMIDTIHAQFCDSLIALFDDYKGLYGWPDKKLLIK</sequence>
<accession>A0A4D9CVZ8</accession>
<comment type="similarity">
    <text evidence="2 11">Belongs to the diacylglycerol acyltransferase family.</text>
</comment>
<comment type="subcellular location">
    <subcellularLocation>
        <location evidence="1 11">Endoplasmic reticulum membrane</location>
        <topology evidence="1 11">Multi-pass membrane protein</topology>
    </subcellularLocation>
</comment>
<evidence type="ECO:0000256" key="5">
    <source>
        <dbReference type="ARBA" id="ARBA00022692"/>
    </source>
</evidence>
<feature type="transmembrane region" description="Helical" evidence="11">
    <location>
        <begin position="72"/>
        <end position="97"/>
    </location>
</feature>
<keyword evidence="9 11" id="KW-0472">Membrane</keyword>
<comment type="caution">
    <text evidence="11">Lacks conserved residue(s) required for the propagation of feature annotation.</text>
</comment>
<dbReference type="OrthoDB" id="264532at2759"/>
<keyword evidence="10" id="KW-0012">Acyltransferase</keyword>
<evidence type="ECO:0000256" key="6">
    <source>
        <dbReference type="ARBA" id="ARBA00022824"/>
    </source>
</evidence>
<organism evidence="12 13">
    <name type="scientific">Nannochloropsis salina CCMP1776</name>
    <dbReference type="NCBI Taxonomy" id="1027361"/>
    <lineage>
        <taxon>Eukaryota</taxon>
        <taxon>Sar</taxon>
        <taxon>Stramenopiles</taxon>
        <taxon>Ochrophyta</taxon>
        <taxon>Eustigmatophyceae</taxon>
        <taxon>Eustigmatales</taxon>
        <taxon>Monodopsidaceae</taxon>
        <taxon>Microchloropsis</taxon>
        <taxon>Microchloropsis salina</taxon>
    </lineage>
</organism>
<keyword evidence="8" id="KW-0443">Lipid metabolism</keyword>